<dbReference type="STRING" id="199890.A0A182PW12"/>
<dbReference type="InterPro" id="IPR002893">
    <property type="entry name" value="Znf_MYND"/>
</dbReference>
<dbReference type="GO" id="GO:0005634">
    <property type="term" value="C:nucleus"/>
    <property type="evidence" value="ECO:0007669"/>
    <property type="project" value="UniProtKB-SubCell"/>
</dbReference>
<dbReference type="PANTHER" id="PTHR46165:SF2">
    <property type="entry name" value="SET AND MYND DOMAIN-CONTAINING PROTEIN 4"/>
    <property type="match status" value="1"/>
</dbReference>
<sequence>MIDSMVNRLEHHLPEIFSGSDQEVHSIRQLKEKQTLCDTFRSWLQSLPNVRAAGEDKSNQFRTRGNTLFKGTRTNAPAPHNLVLEAYSKAIFAAPEGSRALALGHANRAVILIRLRWYRAAFDDCQLALDGDYPDENRLKVLFRQAECVECMGEPNKLAPIIDGIARIASTKGLSKAEEKRLQILRSMVGAACDNRAAVEEDATNLSAYRTSLIEKEARAVGRFIITTEPIQTNEMIAQETAVSFVPVYDPENRTTLPSFDCQKCAKVNVIPFPCPTCGRACYCSSRCRRAHESVHRFECYGYQKHLWYRIGIAHLGLRSFLDGFGTIYEEMAKAKTATEFYRLLMADTSEEVNRFSDYGRVLRLVTNFDKMDLKDRLRYSLAGLMLTVYLQEFTPFATEKHFVMSPAELLVCCGTLITHHIGQLVCNGHAISELRATLPSKEQCWSADNTGVHAGMLNVYFKSARMFTAIFPRISMFNHSCDPNIRNHFNRSTLTVHATRPISAGGEIFNCYGPHYRLMSAKERQMHLRGQYCFDCRCNRCQKNDTFLERFNMICCPACRSVYAQELDPKELCEGEPMFCACCYEEIPFRWFQNIFALEPSDAYKQRHFQEIENDYNHGKYILIGDNQTKSIALQHILDHYTKYASNDPYLCCSLNNLALEYALLMRERFDYMSLEFLTGCFYLLDVWATFCLCGGWDEPHELEKHEERTILKQFYEALGMIGADNRAGWKRLVALGAAILWLDNLHWHIVYSAPM</sequence>
<dbReference type="Pfam" id="PF01753">
    <property type="entry name" value="zf-MYND"/>
    <property type="match status" value="1"/>
</dbReference>
<reference evidence="22" key="1">
    <citation type="submission" date="2013-03" db="EMBL/GenBank/DDBJ databases">
        <title>The Genome Sequence of Anopheles epiroticus epiroticus2.</title>
        <authorList>
            <consortium name="The Broad Institute Genomics Platform"/>
            <person name="Neafsey D.E."/>
            <person name="Howell P."/>
            <person name="Walker B."/>
            <person name="Young S.K."/>
            <person name="Zeng Q."/>
            <person name="Gargeya S."/>
            <person name="Fitzgerald M."/>
            <person name="Haas B."/>
            <person name="Abouelleil A."/>
            <person name="Allen A.W."/>
            <person name="Alvarado L."/>
            <person name="Arachchi H.M."/>
            <person name="Berlin A.M."/>
            <person name="Chapman S.B."/>
            <person name="Gainer-Dewar J."/>
            <person name="Goldberg J."/>
            <person name="Griggs A."/>
            <person name="Gujja S."/>
            <person name="Hansen M."/>
            <person name="Howarth C."/>
            <person name="Imamovic A."/>
            <person name="Ireland A."/>
            <person name="Larimer J."/>
            <person name="McCowan C."/>
            <person name="Murphy C."/>
            <person name="Pearson M."/>
            <person name="Poon T.W."/>
            <person name="Priest M."/>
            <person name="Roberts A."/>
            <person name="Saif S."/>
            <person name="Shea T."/>
            <person name="Sisk P."/>
            <person name="Sykes S."/>
            <person name="Wortman J."/>
            <person name="Nusbaum C."/>
            <person name="Birren B."/>
        </authorList>
    </citation>
    <scope>NUCLEOTIDE SEQUENCE [LARGE SCALE GENOMIC DNA]</scope>
    <source>
        <strain evidence="22">Epiroticus2</strain>
    </source>
</reference>
<dbReference type="Proteomes" id="UP000075885">
    <property type="component" value="Unassembled WGS sequence"/>
</dbReference>
<comment type="function">
    <text evidence="13">Protein-lysine N-methyltransferase. Monomethylates PRMT5, modulating its transcriptional activity. May also act as a histone methyltransferase. Plays a critical role in cardiac development. Acts as a key epigenetic regulator of gene expression during cardiac development via its dual activities as a methyltransferase and negative regulator of HDAC1.</text>
</comment>
<dbReference type="CDD" id="cd10536">
    <property type="entry name" value="SET_SMYD4"/>
    <property type="match status" value="1"/>
</dbReference>
<accession>A0A182PW12</accession>
<evidence type="ECO:0000256" key="3">
    <source>
        <dbReference type="ARBA" id="ARBA00022490"/>
    </source>
</evidence>
<dbReference type="PROSITE" id="PS51007">
    <property type="entry name" value="CYTC"/>
    <property type="match status" value="1"/>
</dbReference>
<evidence type="ECO:0000256" key="6">
    <source>
        <dbReference type="ARBA" id="ARBA00022691"/>
    </source>
</evidence>
<dbReference type="GO" id="GO:0008270">
    <property type="term" value="F:zinc ion binding"/>
    <property type="evidence" value="ECO:0007669"/>
    <property type="project" value="UniProtKB-KW"/>
</dbReference>
<keyword evidence="7 17" id="KW-0479">Metal-binding</keyword>
<evidence type="ECO:0000256" key="8">
    <source>
        <dbReference type="ARBA" id="ARBA00022771"/>
    </source>
</evidence>
<dbReference type="InterPro" id="IPR001214">
    <property type="entry name" value="SET_dom"/>
</dbReference>
<dbReference type="PROSITE" id="PS01360">
    <property type="entry name" value="ZF_MYND_1"/>
    <property type="match status" value="1"/>
</dbReference>
<dbReference type="Gene3D" id="6.10.140.2220">
    <property type="match status" value="1"/>
</dbReference>
<keyword evidence="3" id="KW-0963">Cytoplasm</keyword>
<keyword evidence="6" id="KW-0949">S-adenosyl-L-methionine</keyword>
<dbReference type="SUPFAM" id="SSF144232">
    <property type="entry name" value="HIT/MYND zinc finger-like"/>
    <property type="match status" value="1"/>
</dbReference>
<dbReference type="EnsemblMetazoa" id="AEPI011149-RA">
    <property type="protein sequence ID" value="AEPI011149-PA"/>
    <property type="gene ID" value="AEPI011149"/>
</dbReference>
<dbReference type="InterPro" id="IPR046341">
    <property type="entry name" value="SET_dom_sf"/>
</dbReference>
<evidence type="ECO:0000313" key="21">
    <source>
        <dbReference type="EnsemblMetazoa" id="AEPI011149-PA"/>
    </source>
</evidence>
<evidence type="ECO:0000256" key="10">
    <source>
        <dbReference type="ARBA" id="ARBA00023004"/>
    </source>
</evidence>
<dbReference type="Gene3D" id="1.25.40.10">
    <property type="entry name" value="Tetratricopeptide repeat domain"/>
    <property type="match status" value="1"/>
</dbReference>
<evidence type="ECO:0000256" key="12">
    <source>
        <dbReference type="ARBA" id="ARBA00048985"/>
    </source>
</evidence>
<reference evidence="21" key="2">
    <citation type="submission" date="2020-05" db="UniProtKB">
        <authorList>
            <consortium name="EnsemblMetazoa"/>
        </authorList>
    </citation>
    <scope>IDENTIFICATION</scope>
    <source>
        <strain evidence="21">Epiroticus2</strain>
    </source>
</reference>
<keyword evidence="17" id="KW-0349">Heme</keyword>
<dbReference type="PANTHER" id="PTHR46165">
    <property type="entry name" value="SET AND MYND DOMAIN-CONTAINING PROTEIN 4"/>
    <property type="match status" value="1"/>
</dbReference>
<dbReference type="InterPro" id="IPR009056">
    <property type="entry name" value="Cyt_c-like_dom"/>
</dbReference>
<feature type="domain" description="Cytochrome c" evidence="20">
    <location>
        <begin position="134"/>
        <end position="229"/>
    </location>
</feature>
<evidence type="ECO:0000256" key="1">
    <source>
        <dbReference type="ARBA" id="ARBA00004123"/>
    </source>
</evidence>
<dbReference type="GO" id="GO:0042826">
    <property type="term" value="F:histone deacetylase binding"/>
    <property type="evidence" value="ECO:0007669"/>
    <property type="project" value="TreeGrafter"/>
</dbReference>
<evidence type="ECO:0000256" key="4">
    <source>
        <dbReference type="ARBA" id="ARBA00022603"/>
    </source>
</evidence>
<organism evidence="21 22">
    <name type="scientific">Anopheles epiroticus</name>
    <dbReference type="NCBI Taxonomy" id="199890"/>
    <lineage>
        <taxon>Eukaryota</taxon>
        <taxon>Metazoa</taxon>
        <taxon>Ecdysozoa</taxon>
        <taxon>Arthropoda</taxon>
        <taxon>Hexapoda</taxon>
        <taxon>Insecta</taxon>
        <taxon>Pterygota</taxon>
        <taxon>Neoptera</taxon>
        <taxon>Endopterygota</taxon>
        <taxon>Diptera</taxon>
        <taxon>Nematocera</taxon>
        <taxon>Culicoidea</taxon>
        <taxon>Culicidae</taxon>
        <taxon>Anophelinae</taxon>
        <taxon>Anopheles</taxon>
    </lineage>
</organism>
<keyword evidence="22" id="KW-1185">Reference proteome</keyword>
<keyword evidence="5" id="KW-0808">Transferase</keyword>
<dbReference type="SUPFAM" id="SSF82199">
    <property type="entry name" value="SET domain"/>
    <property type="match status" value="1"/>
</dbReference>
<dbReference type="Gene3D" id="2.170.270.10">
    <property type="entry name" value="SET domain"/>
    <property type="match status" value="1"/>
</dbReference>
<dbReference type="GO" id="GO:0005737">
    <property type="term" value="C:cytoplasm"/>
    <property type="evidence" value="ECO:0007669"/>
    <property type="project" value="UniProtKB-SubCell"/>
</dbReference>
<evidence type="ECO:0000256" key="9">
    <source>
        <dbReference type="ARBA" id="ARBA00022833"/>
    </source>
</evidence>
<evidence type="ECO:0000256" key="16">
    <source>
        <dbReference type="PROSITE-ProRule" id="PRU00134"/>
    </source>
</evidence>
<dbReference type="GO" id="GO:0009055">
    <property type="term" value="F:electron transfer activity"/>
    <property type="evidence" value="ECO:0007669"/>
    <property type="project" value="InterPro"/>
</dbReference>
<evidence type="ECO:0000256" key="5">
    <source>
        <dbReference type="ARBA" id="ARBA00022679"/>
    </source>
</evidence>
<evidence type="ECO:0000256" key="11">
    <source>
        <dbReference type="ARBA" id="ARBA00023242"/>
    </source>
</evidence>
<dbReference type="InterPro" id="IPR044421">
    <property type="entry name" value="SMYD4_SET"/>
</dbReference>
<keyword evidence="8 16" id="KW-0863">Zinc-finger</keyword>
<dbReference type="GO" id="GO:0032259">
    <property type="term" value="P:methylation"/>
    <property type="evidence" value="ECO:0007669"/>
    <property type="project" value="UniProtKB-KW"/>
</dbReference>
<comment type="subcellular location">
    <subcellularLocation>
        <location evidence="2">Cytoplasm</location>
    </subcellularLocation>
    <subcellularLocation>
        <location evidence="1">Nucleus</location>
    </subcellularLocation>
</comment>
<dbReference type="PROSITE" id="PS50280">
    <property type="entry name" value="SET"/>
    <property type="match status" value="1"/>
</dbReference>
<protein>
    <recommendedName>
        <fullName evidence="14">Protein-lysine N-methyltransferase SMYD4</fullName>
    </recommendedName>
    <alternativeName>
        <fullName evidence="15">SET and MYND domain-containing protein 4</fullName>
    </alternativeName>
</protein>
<evidence type="ECO:0000259" key="19">
    <source>
        <dbReference type="PROSITE" id="PS50865"/>
    </source>
</evidence>
<feature type="domain" description="MYND-type" evidence="19">
    <location>
        <begin position="262"/>
        <end position="300"/>
    </location>
</feature>
<evidence type="ECO:0000256" key="13">
    <source>
        <dbReference type="ARBA" id="ARBA00093423"/>
    </source>
</evidence>
<evidence type="ECO:0000256" key="2">
    <source>
        <dbReference type="ARBA" id="ARBA00004496"/>
    </source>
</evidence>
<feature type="domain" description="SET" evidence="18">
    <location>
        <begin position="204"/>
        <end position="514"/>
    </location>
</feature>
<keyword evidence="4" id="KW-0489">Methyltransferase</keyword>
<comment type="catalytic activity">
    <reaction evidence="12">
        <text>L-lysyl-[protein] + S-adenosyl-L-methionine = N(6)-methyl-L-lysyl-[protein] + S-adenosyl-L-homocysteine + H(+)</text>
        <dbReference type="Rhea" id="RHEA:51736"/>
        <dbReference type="Rhea" id="RHEA-COMP:9752"/>
        <dbReference type="Rhea" id="RHEA-COMP:13053"/>
        <dbReference type="ChEBI" id="CHEBI:15378"/>
        <dbReference type="ChEBI" id="CHEBI:29969"/>
        <dbReference type="ChEBI" id="CHEBI:57856"/>
        <dbReference type="ChEBI" id="CHEBI:59789"/>
        <dbReference type="ChEBI" id="CHEBI:61929"/>
    </reaction>
</comment>
<dbReference type="SUPFAM" id="SSF48452">
    <property type="entry name" value="TPR-like"/>
    <property type="match status" value="1"/>
</dbReference>
<evidence type="ECO:0000256" key="15">
    <source>
        <dbReference type="ARBA" id="ARBA00093680"/>
    </source>
</evidence>
<keyword evidence="11" id="KW-0539">Nucleus</keyword>
<evidence type="ECO:0000256" key="7">
    <source>
        <dbReference type="ARBA" id="ARBA00022723"/>
    </source>
</evidence>
<evidence type="ECO:0000259" key="18">
    <source>
        <dbReference type="PROSITE" id="PS50280"/>
    </source>
</evidence>
<dbReference type="InterPro" id="IPR052097">
    <property type="entry name" value="SET-MYND_domain_protein"/>
</dbReference>
<evidence type="ECO:0000256" key="17">
    <source>
        <dbReference type="PROSITE-ProRule" id="PRU00433"/>
    </source>
</evidence>
<dbReference type="VEuPathDB" id="VectorBase:AEPI011149"/>
<dbReference type="GO" id="GO:0008276">
    <property type="term" value="F:protein methyltransferase activity"/>
    <property type="evidence" value="ECO:0007669"/>
    <property type="project" value="UniProtKB-ARBA"/>
</dbReference>
<proteinExistence type="predicted"/>
<dbReference type="AlphaFoldDB" id="A0A182PW12"/>
<dbReference type="GO" id="GO:0008757">
    <property type="term" value="F:S-adenosylmethionine-dependent methyltransferase activity"/>
    <property type="evidence" value="ECO:0007669"/>
    <property type="project" value="UniProtKB-ARBA"/>
</dbReference>
<evidence type="ECO:0000256" key="14">
    <source>
        <dbReference type="ARBA" id="ARBA00093635"/>
    </source>
</evidence>
<name>A0A182PW12_9DIPT</name>
<dbReference type="Pfam" id="PF00856">
    <property type="entry name" value="SET"/>
    <property type="match status" value="1"/>
</dbReference>
<keyword evidence="9" id="KW-0862">Zinc</keyword>
<dbReference type="GO" id="GO:0008170">
    <property type="term" value="F:N-methyltransferase activity"/>
    <property type="evidence" value="ECO:0007669"/>
    <property type="project" value="UniProtKB-ARBA"/>
</dbReference>
<evidence type="ECO:0000313" key="22">
    <source>
        <dbReference type="Proteomes" id="UP000075885"/>
    </source>
</evidence>
<dbReference type="GO" id="GO:0020037">
    <property type="term" value="F:heme binding"/>
    <property type="evidence" value="ECO:0007669"/>
    <property type="project" value="InterPro"/>
</dbReference>
<dbReference type="InterPro" id="IPR011990">
    <property type="entry name" value="TPR-like_helical_dom_sf"/>
</dbReference>
<keyword evidence="10 17" id="KW-0408">Iron</keyword>
<evidence type="ECO:0000259" key="20">
    <source>
        <dbReference type="PROSITE" id="PS51007"/>
    </source>
</evidence>
<dbReference type="Gene3D" id="1.10.220.160">
    <property type="match status" value="1"/>
</dbReference>
<dbReference type="PROSITE" id="PS50865">
    <property type="entry name" value="ZF_MYND_2"/>
    <property type="match status" value="1"/>
</dbReference>